<name>A0A453CFS5_AEGTS</name>
<dbReference type="EnsemblPlants" id="AET2Gv20832900.20">
    <property type="protein sequence ID" value="AET2Gv20832900.20"/>
    <property type="gene ID" value="AET2Gv20832900"/>
</dbReference>
<reference evidence="1" key="5">
    <citation type="journal article" date="2021" name="G3 (Bethesda)">
        <title>Aegilops tauschii genome assembly Aet v5.0 features greater sequence contiguity and improved annotation.</title>
        <authorList>
            <person name="Wang L."/>
            <person name="Zhu T."/>
            <person name="Rodriguez J.C."/>
            <person name="Deal K.R."/>
            <person name="Dubcovsky J."/>
            <person name="McGuire P.E."/>
            <person name="Lux T."/>
            <person name="Spannagl M."/>
            <person name="Mayer K.F.X."/>
            <person name="Baldrich P."/>
            <person name="Meyers B.C."/>
            <person name="Huo N."/>
            <person name="Gu Y.Q."/>
            <person name="Zhou H."/>
            <person name="Devos K.M."/>
            <person name="Bennetzen J.L."/>
            <person name="Unver T."/>
            <person name="Budak H."/>
            <person name="Gulick P.J."/>
            <person name="Galiba G."/>
            <person name="Kalapos B."/>
            <person name="Nelson D.R."/>
            <person name="Li P."/>
            <person name="You F.M."/>
            <person name="Luo M.C."/>
            <person name="Dvorak J."/>
        </authorList>
    </citation>
    <scope>NUCLEOTIDE SEQUENCE [LARGE SCALE GENOMIC DNA]</scope>
    <source>
        <strain evidence="1">cv. AL8/78</strain>
    </source>
</reference>
<evidence type="ECO:0000313" key="2">
    <source>
        <dbReference type="Proteomes" id="UP000015105"/>
    </source>
</evidence>
<proteinExistence type="predicted"/>
<reference evidence="1" key="3">
    <citation type="journal article" date="2017" name="Nature">
        <title>Genome sequence of the progenitor of the wheat D genome Aegilops tauschii.</title>
        <authorList>
            <person name="Luo M.C."/>
            <person name="Gu Y.Q."/>
            <person name="Puiu D."/>
            <person name="Wang H."/>
            <person name="Twardziok S.O."/>
            <person name="Deal K.R."/>
            <person name="Huo N."/>
            <person name="Zhu T."/>
            <person name="Wang L."/>
            <person name="Wang Y."/>
            <person name="McGuire P.E."/>
            <person name="Liu S."/>
            <person name="Long H."/>
            <person name="Ramasamy R.K."/>
            <person name="Rodriguez J.C."/>
            <person name="Van S.L."/>
            <person name="Yuan L."/>
            <person name="Wang Z."/>
            <person name="Xia Z."/>
            <person name="Xiao L."/>
            <person name="Anderson O.D."/>
            <person name="Ouyang S."/>
            <person name="Liang Y."/>
            <person name="Zimin A.V."/>
            <person name="Pertea G."/>
            <person name="Qi P."/>
            <person name="Bennetzen J.L."/>
            <person name="Dai X."/>
            <person name="Dawson M.W."/>
            <person name="Muller H.G."/>
            <person name="Kugler K."/>
            <person name="Rivarola-Duarte L."/>
            <person name="Spannagl M."/>
            <person name="Mayer K.F.X."/>
            <person name="Lu F.H."/>
            <person name="Bevan M.W."/>
            <person name="Leroy P."/>
            <person name="Li P."/>
            <person name="You F.M."/>
            <person name="Sun Q."/>
            <person name="Liu Z."/>
            <person name="Lyons E."/>
            <person name="Wicker T."/>
            <person name="Salzberg S.L."/>
            <person name="Devos K.M."/>
            <person name="Dvorak J."/>
        </authorList>
    </citation>
    <scope>NUCLEOTIDE SEQUENCE [LARGE SCALE GENOMIC DNA]</scope>
    <source>
        <strain evidence="1">cv. AL8/78</strain>
    </source>
</reference>
<evidence type="ECO:0000313" key="1">
    <source>
        <dbReference type="EnsemblPlants" id="AET2Gv20832900.20"/>
    </source>
</evidence>
<protein>
    <submittedName>
        <fullName evidence="1">Uncharacterized protein</fullName>
    </submittedName>
</protein>
<dbReference type="Gramene" id="AET2Gv20832900.20">
    <property type="protein sequence ID" value="AET2Gv20832900.20"/>
    <property type="gene ID" value="AET2Gv20832900"/>
</dbReference>
<reference evidence="2" key="1">
    <citation type="journal article" date="2014" name="Science">
        <title>Ancient hybridizations among the ancestral genomes of bread wheat.</title>
        <authorList>
            <consortium name="International Wheat Genome Sequencing Consortium,"/>
            <person name="Marcussen T."/>
            <person name="Sandve S.R."/>
            <person name="Heier L."/>
            <person name="Spannagl M."/>
            <person name="Pfeifer M."/>
            <person name="Jakobsen K.S."/>
            <person name="Wulff B.B."/>
            <person name="Steuernagel B."/>
            <person name="Mayer K.F."/>
            <person name="Olsen O.A."/>
        </authorList>
    </citation>
    <scope>NUCLEOTIDE SEQUENCE [LARGE SCALE GENOMIC DNA]</scope>
    <source>
        <strain evidence="2">cv. AL8/78</strain>
    </source>
</reference>
<reference evidence="1" key="4">
    <citation type="submission" date="2019-03" db="UniProtKB">
        <authorList>
            <consortium name="EnsemblPlants"/>
        </authorList>
    </citation>
    <scope>IDENTIFICATION</scope>
</reference>
<dbReference type="AlphaFoldDB" id="A0A453CFS5"/>
<keyword evidence="2" id="KW-1185">Reference proteome</keyword>
<dbReference type="Proteomes" id="UP000015105">
    <property type="component" value="Chromosome 2D"/>
</dbReference>
<sequence>FFRRWKAALKSISPLVFLGFARLISTSGVDYQVLFFFVPIT</sequence>
<organism evidence="1 2">
    <name type="scientific">Aegilops tauschii subsp. strangulata</name>
    <name type="common">Goatgrass</name>
    <dbReference type="NCBI Taxonomy" id="200361"/>
    <lineage>
        <taxon>Eukaryota</taxon>
        <taxon>Viridiplantae</taxon>
        <taxon>Streptophyta</taxon>
        <taxon>Embryophyta</taxon>
        <taxon>Tracheophyta</taxon>
        <taxon>Spermatophyta</taxon>
        <taxon>Magnoliopsida</taxon>
        <taxon>Liliopsida</taxon>
        <taxon>Poales</taxon>
        <taxon>Poaceae</taxon>
        <taxon>BOP clade</taxon>
        <taxon>Pooideae</taxon>
        <taxon>Triticodae</taxon>
        <taxon>Triticeae</taxon>
        <taxon>Triticinae</taxon>
        <taxon>Aegilops</taxon>
    </lineage>
</organism>
<reference evidence="2" key="2">
    <citation type="journal article" date="2017" name="Nat. Plants">
        <title>The Aegilops tauschii genome reveals multiple impacts of transposons.</title>
        <authorList>
            <person name="Zhao G."/>
            <person name="Zou C."/>
            <person name="Li K."/>
            <person name="Wang K."/>
            <person name="Li T."/>
            <person name="Gao L."/>
            <person name="Zhang X."/>
            <person name="Wang H."/>
            <person name="Yang Z."/>
            <person name="Liu X."/>
            <person name="Jiang W."/>
            <person name="Mao L."/>
            <person name="Kong X."/>
            <person name="Jiao Y."/>
            <person name="Jia J."/>
        </authorList>
    </citation>
    <scope>NUCLEOTIDE SEQUENCE [LARGE SCALE GENOMIC DNA]</scope>
    <source>
        <strain evidence="2">cv. AL8/78</strain>
    </source>
</reference>
<accession>A0A453CFS5</accession>